<dbReference type="EMBL" id="PQWB01000062">
    <property type="protein sequence ID" value="POZ61321.1"/>
    <property type="molecule type" value="Genomic_DNA"/>
</dbReference>
<proteinExistence type="predicted"/>
<sequence>MRPMLWGVLALLCGPPLLHAEPIPAYSQAVEPWADPATGDGLAPRYLRWLAKQAGLALRMEVRPLARVAEDLKSGRNALSLLTALPQRDAFALELCQPVSIRLSLLYRQSGPALAANGLKGKVVGTLRGSHSLDAFLARCGARAEPLPDMPQGMRMLRAGRLAATVCVRPGCQHALAEVSEAGDRWAELPVDDKPMAVYVSRAHPLAHDAAALARLRAACVSPEGKRVVAELLSQYD</sequence>
<evidence type="ECO:0000313" key="3">
    <source>
        <dbReference type="Proteomes" id="UP000237082"/>
    </source>
</evidence>
<gene>
    <name evidence="2" type="ORF">C2I19_14300</name>
</gene>
<dbReference type="Proteomes" id="UP000237082">
    <property type="component" value="Unassembled WGS sequence"/>
</dbReference>
<evidence type="ECO:0000256" key="1">
    <source>
        <dbReference type="SAM" id="SignalP"/>
    </source>
</evidence>
<dbReference type="RefSeq" id="WP_103903367.1">
    <property type="nucleotide sequence ID" value="NZ_PQWB01000062.1"/>
</dbReference>
<accession>A0A2S5DE96</accession>
<organism evidence="2 3">
    <name type="scientific">Chromobacterium alticapitis</name>
    <dbReference type="NCBI Taxonomy" id="2073169"/>
    <lineage>
        <taxon>Bacteria</taxon>
        <taxon>Pseudomonadati</taxon>
        <taxon>Pseudomonadota</taxon>
        <taxon>Betaproteobacteria</taxon>
        <taxon>Neisseriales</taxon>
        <taxon>Chromobacteriaceae</taxon>
        <taxon>Chromobacterium</taxon>
    </lineage>
</organism>
<dbReference type="AlphaFoldDB" id="A0A2S5DE96"/>
<reference evidence="3" key="1">
    <citation type="submission" date="2018-02" db="EMBL/GenBank/DDBJ databases">
        <authorList>
            <person name="O'Hara-Hanley K."/>
            <person name="Soby S."/>
        </authorList>
    </citation>
    <scope>NUCLEOTIDE SEQUENCE [LARGE SCALE GENOMIC DNA]</scope>
    <source>
        <strain evidence="3">MWU14-2602</strain>
    </source>
</reference>
<dbReference type="SUPFAM" id="SSF53850">
    <property type="entry name" value="Periplasmic binding protein-like II"/>
    <property type="match status" value="1"/>
</dbReference>
<comment type="caution">
    <text evidence="2">The sequence shown here is derived from an EMBL/GenBank/DDBJ whole genome shotgun (WGS) entry which is preliminary data.</text>
</comment>
<dbReference type="Gene3D" id="3.40.190.10">
    <property type="entry name" value="Periplasmic binding protein-like II"/>
    <property type="match status" value="2"/>
</dbReference>
<name>A0A2S5DE96_9NEIS</name>
<keyword evidence="3" id="KW-1185">Reference proteome</keyword>
<feature type="signal peptide" evidence="1">
    <location>
        <begin position="1"/>
        <end position="20"/>
    </location>
</feature>
<protein>
    <submittedName>
        <fullName evidence="2">Uncharacterized protein</fullName>
    </submittedName>
</protein>
<feature type="chain" id="PRO_5015434805" evidence="1">
    <location>
        <begin position="21"/>
        <end position="237"/>
    </location>
</feature>
<keyword evidence="1" id="KW-0732">Signal</keyword>
<evidence type="ECO:0000313" key="2">
    <source>
        <dbReference type="EMBL" id="POZ61321.1"/>
    </source>
</evidence>
<dbReference type="OrthoDB" id="8584397at2"/>